<dbReference type="EMBL" id="CP012643">
    <property type="protein sequence ID" value="ALJ00026.1"/>
    <property type="molecule type" value="Genomic_DNA"/>
</dbReference>
<evidence type="ECO:0000313" key="2">
    <source>
        <dbReference type="Proteomes" id="UP000061382"/>
    </source>
</evidence>
<keyword evidence="2" id="KW-1185">Reference proteome</keyword>
<proteinExistence type="predicted"/>
<dbReference type="KEGG" id="rti:DC20_14880"/>
<dbReference type="Proteomes" id="UP000061382">
    <property type="component" value="Chromosome"/>
</dbReference>
<organism evidence="1 2">
    <name type="scientific">Rufibacter tibetensis</name>
    <dbReference type="NCBI Taxonomy" id="512763"/>
    <lineage>
        <taxon>Bacteria</taxon>
        <taxon>Pseudomonadati</taxon>
        <taxon>Bacteroidota</taxon>
        <taxon>Cytophagia</taxon>
        <taxon>Cytophagales</taxon>
        <taxon>Hymenobacteraceae</taxon>
        <taxon>Rufibacter</taxon>
    </lineage>
</organism>
<dbReference type="AlphaFoldDB" id="A0A0P0CKF2"/>
<sequence>MVSVFLGFDCAIKVILKQQQIKANPKPRHTNCPNQREEAIFLLFKKKCSKQRVVAESETKEMFRPLKKETCSVWFRSGNKSGKSKMPQETDMAREATIRSFFKFCNT</sequence>
<accession>A0A0P0CKF2</accession>
<name>A0A0P0CKF2_9BACT</name>
<reference evidence="1 2" key="1">
    <citation type="submission" date="2015-08" db="EMBL/GenBank/DDBJ databases">
        <title>Complete genome sequence of Rufibacter tibetensis strain 1351t, a radiation-resistant bacterium from tibet plateau.</title>
        <authorList>
            <person name="Dai J."/>
        </authorList>
    </citation>
    <scope>NUCLEOTIDE SEQUENCE [LARGE SCALE GENOMIC DNA]</scope>
    <source>
        <strain evidence="1 2">1351</strain>
    </source>
</reference>
<protein>
    <submittedName>
        <fullName evidence="1">Uncharacterized protein</fullName>
    </submittedName>
</protein>
<gene>
    <name evidence="1" type="ORF">DC20_14880</name>
</gene>
<evidence type="ECO:0000313" key="1">
    <source>
        <dbReference type="EMBL" id="ALJ00026.1"/>
    </source>
</evidence>